<dbReference type="InterPro" id="IPR014710">
    <property type="entry name" value="RmlC-like_jellyroll"/>
</dbReference>
<dbReference type="PROSITE" id="PS51184">
    <property type="entry name" value="JMJC"/>
    <property type="match status" value="1"/>
</dbReference>
<dbReference type="PANTHER" id="PTHR12461:SF43">
    <property type="entry name" value="HSPB1-ASSOCIATED PROTEIN 1"/>
    <property type="match status" value="1"/>
</dbReference>
<evidence type="ECO:0000256" key="3">
    <source>
        <dbReference type="ARBA" id="ARBA00037342"/>
    </source>
</evidence>
<sequence>MAQPGMLGELFRDEGILQPIVFRKFHAPSTSMNIKQNWECISWSIEEWSKHFSDEPLKVRMGLRTSASSGPQWESRCVTSFLTFEELSKWDEVITHRKATNGETITSLSHWAYFDYVHLKEQKKLEFLKECISWEKFGYKGRGADESTVWIGTKGAHTPCHIDTYGCNLVTQVLGAKKWTLFPPQQSECLYPTRIPYEESSIYSQIDFKNVDINRFPKIQNSTPFVVTLNPGDVLFVPKHWWHFVETEQFSISVNSWIELPSDTKDQLKEALVLQQIGSVCQAVSSADKLTKILNPNMLYIVTLTSEELFAIVSQRIAALKNKHHSSTGFDHTMEPSETSGSKPDLSLSLPYTVLKSIPFQDFLLTSQLRGSLDGGNLASHHPPSTPEESETVEELLIRSLSDQRVIDVATDVLMENLRTLHNRVL</sequence>
<dbReference type="RefSeq" id="XP_018009088.1">
    <property type="nucleotide sequence ID" value="XM_018153599.2"/>
</dbReference>
<dbReference type="InterPro" id="IPR003347">
    <property type="entry name" value="JmjC_dom"/>
</dbReference>
<feature type="domain" description="JmjC" evidence="4">
    <location>
        <begin position="114"/>
        <end position="275"/>
    </location>
</feature>
<dbReference type="Proteomes" id="UP000694843">
    <property type="component" value="Unplaced"/>
</dbReference>
<organism evidence="5 6">
    <name type="scientific">Hyalella azteca</name>
    <name type="common">Amphipod</name>
    <dbReference type="NCBI Taxonomy" id="294128"/>
    <lineage>
        <taxon>Eukaryota</taxon>
        <taxon>Metazoa</taxon>
        <taxon>Ecdysozoa</taxon>
        <taxon>Arthropoda</taxon>
        <taxon>Crustacea</taxon>
        <taxon>Multicrustacea</taxon>
        <taxon>Malacostraca</taxon>
        <taxon>Eumalacostraca</taxon>
        <taxon>Peracarida</taxon>
        <taxon>Amphipoda</taxon>
        <taxon>Senticaudata</taxon>
        <taxon>Talitrida</taxon>
        <taxon>Talitroidea</taxon>
        <taxon>Hyalellidae</taxon>
        <taxon>Hyalella</taxon>
    </lineage>
</organism>
<dbReference type="InterPro" id="IPR041667">
    <property type="entry name" value="Cupin_8"/>
</dbReference>
<dbReference type="OrthoDB" id="438164at2759"/>
<evidence type="ECO:0000313" key="5">
    <source>
        <dbReference type="Proteomes" id="UP000694843"/>
    </source>
</evidence>
<dbReference type="KEGG" id="hazt:108666682"/>
<evidence type="ECO:0000256" key="2">
    <source>
        <dbReference type="ARBA" id="ARBA00022490"/>
    </source>
</evidence>
<protein>
    <submittedName>
        <fullName evidence="6">HSPB1-associated protein 1</fullName>
    </submittedName>
</protein>
<accession>A0A8B7N731</accession>
<reference evidence="6" key="1">
    <citation type="submission" date="2025-08" db="UniProtKB">
        <authorList>
            <consortium name="RefSeq"/>
        </authorList>
    </citation>
    <scope>IDENTIFICATION</scope>
    <source>
        <tissue evidence="6">Whole organism</tissue>
    </source>
</reference>
<dbReference type="OMA" id="NALCHPD"/>
<name>A0A8B7N731_HYAAZ</name>
<evidence type="ECO:0000256" key="1">
    <source>
        <dbReference type="ARBA" id="ARBA00004496"/>
    </source>
</evidence>
<dbReference type="Pfam" id="PF13621">
    <property type="entry name" value="Cupin_8"/>
    <property type="match status" value="1"/>
</dbReference>
<dbReference type="GeneID" id="108666682"/>
<dbReference type="PANTHER" id="PTHR12461">
    <property type="entry name" value="HYPOXIA-INDUCIBLE FACTOR 1 ALPHA INHIBITOR-RELATED"/>
    <property type="match status" value="1"/>
</dbReference>
<dbReference type="GO" id="GO:0005737">
    <property type="term" value="C:cytoplasm"/>
    <property type="evidence" value="ECO:0007669"/>
    <property type="project" value="UniProtKB-SubCell"/>
</dbReference>
<evidence type="ECO:0000313" key="6">
    <source>
        <dbReference type="RefSeq" id="XP_018009088.1"/>
    </source>
</evidence>
<keyword evidence="5" id="KW-1185">Reference proteome</keyword>
<dbReference type="FunFam" id="2.60.120.650:FF:000018">
    <property type="entry name" value="HSPB1-associated protein 1 homolog"/>
    <property type="match status" value="1"/>
</dbReference>
<comment type="subcellular location">
    <subcellularLocation>
        <location evidence="1">Cytoplasm</location>
    </subcellularLocation>
</comment>
<dbReference type="AlphaFoldDB" id="A0A8B7N731"/>
<evidence type="ECO:0000259" key="4">
    <source>
        <dbReference type="PROSITE" id="PS51184"/>
    </source>
</evidence>
<gene>
    <name evidence="6" type="primary">LOC108666682</name>
</gene>
<dbReference type="SMART" id="SM00558">
    <property type="entry name" value="JmjC"/>
    <property type="match status" value="1"/>
</dbReference>
<dbReference type="SUPFAM" id="SSF51197">
    <property type="entry name" value="Clavaminate synthase-like"/>
    <property type="match status" value="1"/>
</dbReference>
<keyword evidence="2" id="KW-0963">Cytoplasm</keyword>
<proteinExistence type="predicted"/>
<comment type="function">
    <text evidence="3">May play a role in cellular stress response.</text>
</comment>
<dbReference type="Gene3D" id="2.60.120.10">
    <property type="entry name" value="Jelly Rolls"/>
    <property type="match status" value="1"/>
</dbReference>